<name>A0AAD6BV81_9EURO</name>
<evidence type="ECO:0000256" key="2">
    <source>
        <dbReference type="SAM" id="MobiDB-lite"/>
    </source>
</evidence>
<feature type="region of interest" description="Disordered" evidence="2">
    <location>
        <begin position="146"/>
        <end position="187"/>
    </location>
</feature>
<dbReference type="PROSITE" id="PS51673">
    <property type="entry name" value="SUZ"/>
    <property type="match status" value="1"/>
</dbReference>
<feature type="region of interest" description="Disordered" evidence="2">
    <location>
        <begin position="718"/>
        <end position="769"/>
    </location>
</feature>
<dbReference type="AlphaFoldDB" id="A0AAD6BV81"/>
<evidence type="ECO:0000256" key="1">
    <source>
        <dbReference type="ARBA" id="ARBA00022553"/>
    </source>
</evidence>
<dbReference type="CDD" id="cd02642">
    <property type="entry name" value="R3H_encore_like"/>
    <property type="match status" value="1"/>
</dbReference>
<reference evidence="5" key="1">
    <citation type="submission" date="2022-12" db="EMBL/GenBank/DDBJ databases">
        <authorList>
            <person name="Petersen C."/>
        </authorList>
    </citation>
    <scope>NUCLEOTIDE SEQUENCE</scope>
    <source>
        <strain evidence="5">IBT 16125</strain>
    </source>
</reference>
<dbReference type="PANTHER" id="PTHR15672">
    <property type="entry name" value="CAMP-REGULATED PHOSPHOPROTEIN 21 RELATED R3H DOMAIN CONTAINING PROTEIN"/>
    <property type="match status" value="1"/>
</dbReference>
<keyword evidence="6" id="KW-1185">Reference proteome</keyword>
<dbReference type="GO" id="GO:0006012">
    <property type="term" value="P:galactose metabolic process"/>
    <property type="evidence" value="ECO:0007669"/>
    <property type="project" value="TreeGrafter"/>
</dbReference>
<keyword evidence="1" id="KW-0597">Phosphoprotein</keyword>
<dbReference type="GeneID" id="81605316"/>
<feature type="region of interest" description="Disordered" evidence="2">
    <location>
        <begin position="602"/>
        <end position="628"/>
    </location>
</feature>
<evidence type="ECO:0000259" key="4">
    <source>
        <dbReference type="PROSITE" id="PS51673"/>
    </source>
</evidence>
<evidence type="ECO:0000313" key="6">
    <source>
        <dbReference type="Proteomes" id="UP001213681"/>
    </source>
</evidence>
<feature type="compositionally biased region" description="Basic and acidic residues" evidence="2">
    <location>
        <begin position="108"/>
        <end position="121"/>
    </location>
</feature>
<dbReference type="InterPro" id="IPR024771">
    <property type="entry name" value="SUZ"/>
</dbReference>
<sequence length="812" mass="86726">MVSQNTSNGDHFSFAKIAAMPAPPSPHSPVASNETNTGQPANVAVYAETLDSNALGPGPHTLNAVNDQISLSSPGGNVLARAMEGIDLSPQKDRQGSGSSSDGQENGLLKHENSFEDDRTHLSTSSTKMTNFDSKSLASVTTFAMDEKDSVRPDDSASVQAIDEEESLSGAASLAPDSVTGSETSGRVFRDHFRDNIALPPRGILPNPVPGFSDSNSQGPVVIPSDSVSNNFVVPINPDNTPNGQGLHSFPLHPDEKLITAMENPKDRLMVLTIEEKVRAFIEYSSEQSLELPPNNSYGRLLAHRLGDYYHLTHFVDNNVTSVRLHRTPFSRLPTPLSELFPASNEKPSHPMPTKIMRRTDGGRPSAEGSVAASSSVPSKAASETDDAGQDGDRTGSAGSMSAKDRMAMTREEREAKYAEVRERIFRDFPESAKSEASGDSTTNMSRSSSTTGRKKAQKQRTPHDDGFEARSQFNPYYPGMQYSNNGSSAYNPSASDGSYAQQVPYMVGPGVSPPSGGYMSAGPTNAMYSGQGGMNNVPQFPAAMSPQMASTAPWQAANGPQQSPFPGYSPMNQPAMIGQPASTKSSPAMNNFPTPHSLQFQQTPGWNPGPFPGNYQQSQHQRTQHPAPWSNYQPQPMTPNMATYSYAQYPGQHMDSALHNAGNPAMAGNFPRSHFNPQTRSFVPGSAGTQRHPGNGAQHPTQPYGNRAHAVQLNWPRFPESIPNHSHDHSPNANGTRNPSTTPQTSIAKWGTPSHLPPKPPPSEVSSGFELKHHAASAGLPAPAVASNGIPNPAKNGPLVVSGGTTASRMN</sequence>
<feature type="compositionally biased region" description="Polar residues" evidence="2">
    <location>
        <begin position="732"/>
        <end position="748"/>
    </location>
</feature>
<dbReference type="Pfam" id="PF01424">
    <property type="entry name" value="R3H"/>
    <property type="match status" value="1"/>
</dbReference>
<feature type="region of interest" description="Disordered" evidence="2">
    <location>
        <begin position="429"/>
        <end position="481"/>
    </location>
</feature>
<evidence type="ECO:0000313" key="5">
    <source>
        <dbReference type="EMBL" id="KAJ5432535.1"/>
    </source>
</evidence>
<feature type="domain" description="SUZ" evidence="4">
    <location>
        <begin position="327"/>
        <end position="430"/>
    </location>
</feature>
<evidence type="ECO:0008006" key="7">
    <source>
        <dbReference type="Google" id="ProtNLM"/>
    </source>
</evidence>
<dbReference type="PROSITE" id="PS51061">
    <property type="entry name" value="R3H"/>
    <property type="match status" value="1"/>
</dbReference>
<feature type="compositionally biased region" description="Low complexity" evidence="2">
    <location>
        <begin position="365"/>
        <end position="382"/>
    </location>
</feature>
<feature type="compositionally biased region" description="Basic and acidic residues" evidence="2">
    <location>
        <begin position="403"/>
        <end position="416"/>
    </location>
</feature>
<feature type="domain" description="R3H" evidence="3">
    <location>
        <begin position="268"/>
        <end position="331"/>
    </location>
</feature>
<feature type="region of interest" description="Disordered" evidence="2">
    <location>
        <begin position="676"/>
        <end position="705"/>
    </location>
</feature>
<dbReference type="GO" id="GO:0003676">
    <property type="term" value="F:nucleic acid binding"/>
    <property type="evidence" value="ECO:0007669"/>
    <property type="project" value="UniProtKB-UniRule"/>
</dbReference>
<dbReference type="Gene3D" id="3.30.1370.50">
    <property type="entry name" value="R3H-like domain"/>
    <property type="match status" value="1"/>
</dbReference>
<dbReference type="RefSeq" id="XP_056759827.1">
    <property type="nucleotide sequence ID" value="XM_056915073.1"/>
</dbReference>
<protein>
    <recommendedName>
        <fullName evidence="7">SUZ domain-containing protein</fullName>
    </recommendedName>
</protein>
<dbReference type="Proteomes" id="UP001213681">
    <property type="component" value="Unassembled WGS sequence"/>
</dbReference>
<dbReference type="EMBL" id="JAPVEA010000009">
    <property type="protein sequence ID" value="KAJ5432535.1"/>
    <property type="molecule type" value="Genomic_DNA"/>
</dbReference>
<dbReference type="SUPFAM" id="SSF82708">
    <property type="entry name" value="R3H domain"/>
    <property type="match status" value="1"/>
</dbReference>
<dbReference type="Pfam" id="PF12752">
    <property type="entry name" value="SUZ"/>
    <property type="match status" value="1"/>
</dbReference>
<comment type="caution">
    <text evidence="5">The sequence shown here is derived from an EMBL/GenBank/DDBJ whole genome shotgun (WGS) entry which is preliminary data.</text>
</comment>
<feature type="region of interest" description="Disordered" evidence="2">
    <location>
        <begin position="332"/>
        <end position="416"/>
    </location>
</feature>
<accession>A0AAD6BV81</accession>
<feature type="compositionally biased region" description="Basic and acidic residues" evidence="2">
    <location>
        <begin position="146"/>
        <end position="155"/>
    </location>
</feature>
<feature type="region of interest" description="Disordered" evidence="2">
    <location>
        <begin position="781"/>
        <end position="812"/>
    </location>
</feature>
<dbReference type="InterPro" id="IPR036867">
    <property type="entry name" value="R3H_dom_sf"/>
</dbReference>
<dbReference type="InterPro" id="IPR051937">
    <property type="entry name" value="R3H_domain_containing"/>
</dbReference>
<reference evidence="5" key="2">
    <citation type="journal article" date="2023" name="IMA Fungus">
        <title>Comparative genomic study of the Penicillium genus elucidates a diverse pangenome and 15 lateral gene transfer events.</title>
        <authorList>
            <person name="Petersen C."/>
            <person name="Sorensen T."/>
            <person name="Nielsen M.R."/>
            <person name="Sondergaard T.E."/>
            <person name="Sorensen J.L."/>
            <person name="Fitzpatrick D.A."/>
            <person name="Frisvad J.C."/>
            <person name="Nielsen K.L."/>
        </authorList>
    </citation>
    <scope>NUCLEOTIDE SEQUENCE</scope>
    <source>
        <strain evidence="5">IBT 16125</strain>
    </source>
</reference>
<gene>
    <name evidence="5" type="ORF">N7458_011691</name>
</gene>
<dbReference type="PANTHER" id="PTHR15672:SF8">
    <property type="entry name" value="PROTEIN ENCORE"/>
    <property type="match status" value="1"/>
</dbReference>
<feature type="compositionally biased region" description="Low complexity" evidence="2">
    <location>
        <begin position="438"/>
        <end position="452"/>
    </location>
</feature>
<dbReference type="InterPro" id="IPR001374">
    <property type="entry name" value="R3H_dom"/>
</dbReference>
<evidence type="ECO:0000259" key="3">
    <source>
        <dbReference type="PROSITE" id="PS51061"/>
    </source>
</evidence>
<feature type="region of interest" description="Disordered" evidence="2">
    <location>
        <begin position="88"/>
        <end position="128"/>
    </location>
</feature>
<organism evidence="5 6">
    <name type="scientific">Penicillium daleae</name>
    <dbReference type="NCBI Taxonomy" id="63821"/>
    <lineage>
        <taxon>Eukaryota</taxon>
        <taxon>Fungi</taxon>
        <taxon>Dikarya</taxon>
        <taxon>Ascomycota</taxon>
        <taxon>Pezizomycotina</taxon>
        <taxon>Eurotiomycetes</taxon>
        <taxon>Eurotiomycetidae</taxon>
        <taxon>Eurotiales</taxon>
        <taxon>Aspergillaceae</taxon>
        <taxon>Penicillium</taxon>
    </lineage>
</organism>
<proteinExistence type="predicted"/>